<accession>A0ABU2G238</accession>
<dbReference type="SUPFAM" id="SSF75169">
    <property type="entry name" value="DsrEFH-like"/>
    <property type="match status" value="1"/>
</dbReference>
<proteinExistence type="predicted"/>
<protein>
    <submittedName>
        <fullName evidence="1">DsrE family protein</fullName>
    </submittedName>
</protein>
<keyword evidence="2" id="KW-1185">Reference proteome</keyword>
<reference evidence="1 2" key="1">
    <citation type="submission" date="2022-06" db="EMBL/GenBank/DDBJ databases">
        <title>Halogeometricum sp. a new haloarchaeum isolate from saline soil.</title>
        <authorList>
            <person name="Strakova D."/>
            <person name="Galisteo C."/>
            <person name="Sanchez-Porro C."/>
            <person name="Ventosa A."/>
        </authorList>
    </citation>
    <scope>NUCLEOTIDE SEQUENCE [LARGE SCALE GENOMIC DNA]</scope>
    <source>
        <strain evidence="2">S3BR25-2</strain>
    </source>
</reference>
<dbReference type="PANTHER" id="PTHR37691:SF1">
    <property type="entry name" value="BLR3518 PROTEIN"/>
    <property type="match status" value="1"/>
</dbReference>
<evidence type="ECO:0000313" key="2">
    <source>
        <dbReference type="Proteomes" id="UP001254813"/>
    </source>
</evidence>
<dbReference type="EMBL" id="JAMQOQ010000002">
    <property type="protein sequence ID" value="MDS0294842.1"/>
    <property type="molecule type" value="Genomic_DNA"/>
</dbReference>
<dbReference type="Pfam" id="PF02635">
    <property type="entry name" value="DsrE"/>
    <property type="match status" value="1"/>
</dbReference>
<sequence length="112" mass="12078">MKTVFHLTSGDVSDWRHALGNVSNLLDDGTVEVEEVALLINGDAIHLFTEGSPLAEEVRALGDDVRCLGCRNSLTGRDIPESRLLANVESVPSGVGELTRLQSEGYAYLKVP</sequence>
<evidence type="ECO:0000313" key="1">
    <source>
        <dbReference type="EMBL" id="MDS0294842.1"/>
    </source>
</evidence>
<dbReference type="PANTHER" id="PTHR37691">
    <property type="entry name" value="BLR3518 PROTEIN"/>
    <property type="match status" value="1"/>
</dbReference>
<name>A0ABU2G238_9EURY</name>
<dbReference type="Proteomes" id="UP001254813">
    <property type="component" value="Unassembled WGS sequence"/>
</dbReference>
<comment type="caution">
    <text evidence="1">The sequence shown here is derived from an EMBL/GenBank/DDBJ whole genome shotgun (WGS) entry which is preliminary data.</text>
</comment>
<dbReference type="RefSeq" id="WP_310928647.1">
    <property type="nucleotide sequence ID" value="NZ_JAMQOQ010000002.1"/>
</dbReference>
<dbReference type="InterPro" id="IPR027396">
    <property type="entry name" value="DsrEFH-like"/>
</dbReference>
<dbReference type="InterPro" id="IPR003787">
    <property type="entry name" value="Sulphur_relay_DsrE/F-like"/>
</dbReference>
<organism evidence="1 2">
    <name type="scientific">Halogeometricum luteum</name>
    <dbReference type="NCBI Taxonomy" id="2950537"/>
    <lineage>
        <taxon>Archaea</taxon>
        <taxon>Methanobacteriati</taxon>
        <taxon>Methanobacteriota</taxon>
        <taxon>Stenosarchaea group</taxon>
        <taxon>Halobacteria</taxon>
        <taxon>Halobacteriales</taxon>
        <taxon>Haloferacaceae</taxon>
        <taxon>Halogeometricum</taxon>
    </lineage>
</organism>
<dbReference type="Gene3D" id="3.40.1260.10">
    <property type="entry name" value="DsrEFH-like"/>
    <property type="match status" value="1"/>
</dbReference>
<gene>
    <name evidence="1" type="ORF">NDI79_11740</name>
</gene>